<dbReference type="GO" id="GO:0008168">
    <property type="term" value="F:methyltransferase activity"/>
    <property type="evidence" value="ECO:0007669"/>
    <property type="project" value="UniProtKB-KW"/>
</dbReference>
<evidence type="ECO:0000313" key="1">
    <source>
        <dbReference type="EMBL" id="QJA60209.1"/>
    </source>
</evidence>
<proteinExistence type="predicted"/>
<dbReference type="GO" id="GO:0032259">
    <property type="term" value="P:methylation"/>
    <property type="evidence" value="ECO:0007669"/>
    <property type="project" value="UniProtKB-KW"/>
</dbReference>
<name>A0A6M3IRB1_9ZZZZ</name>
<keyword evidence="1" id="KW-0489">Methyltransferase</keyword>
<keyword evidence="1" id="KW-0808">Transferase</keyword>
<dbReference type="EMBL" id="MT142481">
    <property type="protein sequence ID" value="QJA82181.1"/>
    <property type="molecule type" value="Genomic_DNA"/>
</dbReference>
<evidence type="ECO:0000313" key="2">
    <source>
        <dbReference type="EMBL" id="QJA82181.1"/>
    </source>
</evidence>
<dbReference type="EMBL" id="MT141400">
    <property type="protein sequence ID" value="QJA60209.1"/>
    <property type="molecule type" value="Genomic_DNA"/>
</dbReference>
<organism evidence="1">
    <name type="scientific">viral metagenome</name>
    <dbReference type="NCBI Taxonomy" id="1070528"/>
    <lineage>
        <taxon>unclassified sequences</taxon>
        <taxon>metagenomes</taxon>
        <taxon>organismal metagenomes</taxon>
    </lineage>
</organism>
<dbReference type="SUPFAM" id="SSF53335">
    <property type="entry name" value="S-adenosyl-L-methionine-dependent methyltransferases"/>
    <property type="match status" value="1"/>
</dbReference>
<protein>
    <submittedName>
        <fullName evidence="1">Putative methyltransferase</fullName>
    </submittedName>
</protein>
<reference evidence="1" key="1">
    <citation type="submission" date="2020-03" db="EMBL/GenBank/DDBJ databases">
        <title>The deep terrestrial virosphere.</title>
        <authorList>
            <person name="Holmfeldt K."/>
            <person name="Nilsson E."/>
            <person name="Simone D."/>
            <person name="Lopez-Fernandez M."/>
            <person name="Wu X."/>
            <person name="de Brujin I."/>
            <person name="Lundin D."/>
            <person name="Andersson A."/>
            <person name="Bertilsson S."/>
            <person name="Dopson M."/>
        </authorList>
    </citation>
    <scope>NUCLEOTIDE SEQUENCE</scope>
    <source>
        <strain evidence="2">MM415A00437</strain>
        <strain evidence="1">MM415B01161</strain>
    </source>
</reference>
<accession>A0A6M3IRB1</accession>
<sequence length="204" mass="23323">MSNLEQNFDEHKSAGGRAIYKELSFRMIYERLLSPFKGGNVTLVEIGVGYGGCLQMWKEYLGLAAKIYGIDKEDRLCYEEPQIKCIVGDQGDRSFLKVIPAMIPRINVLIDDGSHVNSDQISTFEEIFPHLERGGIYFCEDTHTSYREKDYGGGYKKEGTFIEYCKNLIDALYHTEDERIQCPDVAKTIESISFYRSLVVIKKS</sequence>
<dbReference type="Gene3D" id="3.40.50.150">
    <property type="entry name" value="Vaccinia Virus protein VP39"/>
    <property type="match status" value="1"/>
</dbReference>
<gene>
    <name evidence="2" type="ORF">MM415A00437_0028</name>
    <name evidence="1" type="ORF">MM415B01161_0009</name>
</gene>
<dbReference type="InterPro" id="IPR029063">
    <property type="entry name" value="SAM-dependent_MTases_sf"/>
</dbReference>
<dbReference type="AlphaFoldDB" id="A0A6M3IRB1"/>